<evidence type="ECO:0000313" key="2">
    <source>
        <dbReference type="Proteomes" id="UP000030832"/>
    </source>
</evidence>
<dbReference type="Proteomes" id="UP000030832">
    <property type="component" value="Unassembled WGS sequence"/>
</dbReference>
<organism evidence="1 2">
    <name type="scientific">Halalkalibacter okhensis</name>
    <dbReference type="NCBI Taxonomy" id="333138"/>
    <lineage>
        <taxon>Bacteria</taxon>
        <taxon>Bacillati</taxon>
        <taxon>Bacillota</taxon>
        <taxon>Bacilli</taxon>
        <taxon>Bacillales</taxon>
        <taxon>Bacillaceae</taxon>
        <taxon>Halalkalibacter</taxon>
    </lineage>
</organism>
<protein>
    <submittedName>
        <fullName evidence="1">Uncharacterized protein</fullName>
    </submittedName>
</protein>
<dbReference type="OrthoDB" id="2166610at2"/>
<dbReference type="Pfam" id="PF10704">
    <property type="entry name" value="DUF2508"/>
    <property type="match status" value="1"/>
</dbReference>
<keyword evidence="2" id="KW-1185">Reference proteome</keyword>
<accession>A0A0B0I956</accession>
<reference evidence="1 2" key="1">
    <citation type="submission" date="2014-09" db="EMBL/GenBank/DDBJ databases">
        <title>Genome sequencing and annotation of Bacillus Okhensis strain Kh10-101T.</title>
        <authorList>
            <person name="Prakash J.S."/>
        </authorList>
    </citation>
    <scope>NUCLEOTIDE SEQUENCE [LARGE SCALE GENOMIC DNA]</scope>
    <source>
        <strain evidence="2">Kh10-101T</strain>
    </source>
</reference>
<dbReference type="EMBL" id="JRJU01000071">
    <property type="protein sequence ID" value="KHF37795.1"/>
    <property type="molecule type" value="Genomic_DNA"/>
</dbReference>
<dbReference type="STRING" id="333138.LQ50_25355"/>
<name>A0A0B0I956_9BACI</name>
<sequence length="74" mass="8862">MLFRKKQKLRKQENAHLFKYLEGQKEKLDSEKQLIQRSIDPSDDVLNRAKVSEAVYSFLLREARNQKVSKNELR</sequence>
<evidence type="ECO:0000313" key="1">
    <source>
        <dbReference type="EMBL" id="KHF37795.1"/>
    </source>
</evidence>
<dbReference type="AlphaFoldDB" id="A0A0B0I956"/>
<comment type="caution">
    <text evidence="1">The sequence shown here is derived from an EMBL/GenBank/DDBJ whole genome shotgun (WGS) entry which is preliminary data.</text>
</comment>
<gene>
    <name evidence="1" type="ORF">LQ50_25355</name>
</gene>
<dbReference type="InterPro" id="IPR019644">
    <property type="entry name" value="DUF2508"/>
</dbReference>
<proteinExistence type="predicted"/>